<protein>
    <submittedName>
        <fullName evidence="4">Uncharacterized protein</fullName>
    </submittedName>
</protein>
<accession>A0A9P4MUT6</accession>
<dbReference type="PANTHER" id="PTHR23160">
    <property type="entry name" value="SYNAPTONEMAL COMPLEX PROTEIN-RELATED"/>
    <property type="match status" value="1"/>
</dbReference>
<dbReference type="SUPFAM" id="SSF57997">
    <property type="entry name" value="Tropomyosin"/>
    <property type="match status" value="1"/>
</dbReference>
<evidence type="ECO:0000256" key="3">
    <source>
        <dbReference type="SAM" id="MobiDB-lite"/>
    </source>
</evidence>
<evidence type="ECO:0000256" key="2">
    <source>
        <dbReference type="SAM" id="Coils"/>
    </source>
</evidence>
<feature type="compositionally biased region" description="Polar residues" evidence="3">
    <location>
        <begin position="7"/>
        <end position="18"/>
    </location>
</feature>
<dbReference type="OrthoDB" id="5367584at2759"/>
<dbReference type="InterPro" id="IPR024312">
    <property type="entry name" value="TACC_fungi"/>
</dbReference>
<keyword evidence="5" id="KW-1185">Reference proteome</keyword>
<dbReference type="Pfam" id="PF12709">
    <property type="entry name" value="Fungal_TACC"/>
    <property type="match status" value="1"/>
</dbReference>
<evidence type="ECO:0000313" key="5">
    <source>
        <dbReference type="Proteomes" id="UP000799536"/>
    </source>
</evidence>
<feature type="region of interest" description="Disordered" evidence="3">
    <location>
        <begin position="270"/>
        <end position="306"/>
    </location>
</feature>
<organism evidence="4 5">
    <name type="scientific">Delitschia confertaspora ATCC 74209</name>
    <dbReference type="NCBI Taxonomy" id="1513339"/>
    <lineage>
        <taxon>Eukaryota</taxon>
        <taxon>Fungi</taxon>
        <taxon>Dikarya</taxon>
        <taxon>Ascomycota</taxon>
        <taxon>Pezizomycotina</taxon>
        <taxon>Dothideomycetes</taxon>
        <taxon>Pleosporomycetidae</taxon>
        <taxon>Pleosporales</taxon>
        <taxon>Delitschiaceae</taxon>
        <taxon>Delitschia</taxon>
    </lineage>
</organism>
<feature type="compositionally biased region" description="Polar residues" evidence="3">
    <location>
        <begin position="325"/>
        <end position="342"/>
    </location>
</feature>
<dbReference type="AlphaFoldDB" id="A0A9P4MUT6"/>
<feature type="coiled-coil region" evidence="2">
    <location>
        <begin position="562"/>
        <end position="698"/>
    </location>
</feature>
<gene>
    <name evidence="4" type="ORF">GQ43DRAFT_454460</name>
</gene>
<dbReference type="PANTHER" id="PTHR23160:SF19">
    <property type="entry name" value="MYOSIN HEAVY CHAIN-RELATED PROTEIN"/>
    <property type="match status" value="1"/>
</dbReference>
<name>A0A9P4MUT6_9PLEO</name>
<feature type="coiled-coil region" evidence="2">
    <location>
        <begin position="414"/>
        <end position="518"/>
    </location>
</feature>
<comment type="caution">
    <text evidence="4">The sequence shown here is derived from an EMBL/GenBank/DDBJ whole genome shotgun (WGS) entry which is preliminary data.</text>
</comment>
<feature type="compositionally biased region" description="Low complexity" evidence="3">
    <location>
        <begin position="737"/>
        <end position="748"/>
    </location>
</feature>
<proteinExistence type="predicted"/>
<dbReference type="Proteomes" id="UP000799536">
    <property type="component" value="Unassembled WGS sequence"/>
</dbReference>
<feature type="region of interest" description="Disordered" evidence="3">
    <location>
        <begin position="1"/>
        <end position="152"/>
    </location>
</feature>
<reference evidence="4" key="1">
    <citation type="journal article" date="2020" name="Stud. Mycol.">
        <title>101 Dothideomycetes genomes: a test case for predicting lifestyles and emergence of pathogens.</title>
        <authorList>
            <person name="Haridas S."/>
            <person name="Albert R."/>
            <person name="Binder M."/>
            <person name="Bloem J."/>
            <person name="Labutti K."/>
            <person name="Salamov A."/>
            <person name="Andreopoulos B."/>
            <person name="Baker S."/>
            <person name="Barry K."/>
            <person name="Bills G."/>
            <person name="Bluhm B."/>
            <person name="Cannon C."/>
            <person name="Castanera R."/>
            <person name="Culley D."/>
            <person name="Daum C."/>
            <person name="Ezra D."/>
            <person name="Gonzalez J."/>
            <person name="Henrissat B."/>
            <person name="Kuo A."/>
            <person name="Liang C."/>
            <person name="Lipzen A."/>
            <person name="Lutzoni F."/>
            <person name="Magnuson J."/>
            <person name="Mondo S."/>
            <person name="Nolan M."/>
            <person name="Ohm R."/>
            <person name="Pangilinan J."/>
            <person name="Park H.-J."/>
            <person name="Ramirez L."/>
            <person name="Alfaro M."/>
            <person name="Sun H."/>
            <person name="Tritt A."/>
            <person name="Yoshinaga Y."/>
            <person name="Zwiers L.-H."/>
            <person name="Turgeon B."/>
            <person name="Goodwin S."/>
            <person name="Spatafora J."/>
            <person name="Crous P."/>
            <person name="Grigoriev I."/>
        </authorList>
    </citation>
    <scope>NUCLEOTIDE SEQUENCE</scope>
    <source>
        <strain evidence="4">ATCC 74209</strain>
    </source>
</reference>
<sequence>MAEPLSPLSSHQFNSISNEVDDATFNDPPSSPFVSYIEQDQENLPPVDAIHTPRKPSFDLDDNVPQSAFKIPSPSKTLKGWASPAKSAPTKQLLPEPENAGSDRELEERGSPKRISPLKQIMSEGPGSALREPFRARSPSKDSLPRAFTEATTLPLPESRATTPEFDQITATRLDFEQPEPTMRDNEGLTVAMKFMETQSKMRNDMHESRMEYNLGYHDTNFDDTDFNADGPDATSLDFDDTSFSAFSEMPNLDMTKFAVMTASPAKNGLFDQATPRARGNTTPGTVRRSERTPSPTPRRTYKENDTTNLLLDFTAQIEAFSGASHRTSTRGRQSPVKSNTESNLLSYIQNQRSPAKSGFVPSTPAERRQVFNLLDFELPPPPTPRSVPTVTIRELESLKSGFQSQISSLTASLSGKEAEVESLAKAVSNAERRVGEAHEAVREERSAREHAEAQMEDWKKKGEEVQKLLQDVQANLNRNDEEREMLIQKLAAAEQRAEEAENRASDAEARAIEAENKVVDTTTFVDVGTEGSGKRFSEEEVNQVVAEKVNEVARDLHAAYKAKHEKKIAALKGNYQRKSDEKIKEYKDQILKFEKQIEELQNQKDDTFTKLPALEAAYENQKTSTQDKKRLEEQQTEIENLKAKLAGLTSQLTSLRSSHNELLRELELERVEKGELVAAAEQMLALSMERMEVQQEELQLRRSQIGVPAPPSGIPSAGSGGSGIARPSGLRGPGFGSSQSGLSRSGSNGAGKSRLMSNIERMGARSAASNHGE</sequence>
<feature type="region of interest" description="Disordered" evidence="3">
    <location>
        <begin position="322"/>
        <end position="342"/>
    </location>
</feature>
<dbReference type="EMBL" id="ML993904">
    <property type="protein sequence ID" value="KAF2203392.1"/>
    <property type="molecule type" value="Genomic_DNA"/>
</dbReference>
<feature type="compositionally biased region" description="Basic and acidic residues" evidence="3">
    <location>
        <begin position="132"/>
        <end position="144"/>
    </location>
</feature>
<evidence type="ECO:0000256" key="1">
    <source>
        <dbReference type="ARBA" id="ARBA00023054"/>
    </source>
</evidence>
<feature type="region of interest" description="Disordered" evidence="3">
    <location>
        <begin position="698"/>
        <end position="774"/>
    </location>
</feature>
<feature type="compositionally biased region" description="Basic and acidic residues" evidence="3">
    <location>
        <begin position="101"/>
        <end position="111"/>
    </location>
</feature>
<evidence type="ECO:0000313" key="4">
    <source>
        <dbReference type="EMBL" id="KAF2203392.1"/>
    </source>
</evidence>
<keyword evidence="1 2" id="KW-0175">Coiled coil</keyword>